<sequence length="118" mass="13842">MSNCMPQSSTKEVRRSFCHTNARPNFLFHDSETWPRQIQSTTRNQTSAFGFRLCFPRDTKYTVIVARQGAVTALIRFRETNAHLFWTPCSIRANLAYVNTYNWISLRFLVDDALYEHT</sequence>
<accession>A0A6G0W6A5</accession>
<reference evidence="1 2" key="1">
    <citation type="submission" date="2019-07" db="EMBL/GenBank/DDBJ databases">
        <title>Genomics analysis of Aphanomyces spp. identifies a new class of oomycete effector associated with host adaptation.</title>
        <authorList>
            <person name="Gaulin E."/>
        </authorList>
    </citation>
    <scope>NUCLEOTIDE SEQUENCE [LARGE SCALE GENOMIC DNA]</scope>
    <source>
        <strain evidence="1 2">ATCC 201684</strain>
    </source>
</reference>
<protein>
    <submittedName>
        <fullName evidence="1">Uncharacterized protein</fullName>
    </submittedName>
</protein>
<evidence type="ECO:0000313" key="1">
    <source>
        <dbReference type="EMBL" id="KAF0722012.1"/>
    </source>
</evidence>
<gene>
    <name evidence="1" type="ORF">Ae201684_018761</name>
</gene>
<organism evidence="1 2">
    <name type="scientific">Aphanomyces euteiches</name>
    <dbReference type="NCBI Taxonomy" id="100861"/>
    <lineage>
        <taxon>Eukaryota</taxon>
        <taxon>Sar</taxon>
        <taxon>Stramenopiles</taxon>
        <taxon>Oomycota</taxon>
        <taxon>Saprolegniomycetes</taxon>
        <taxon>Saprolegniales</taxon>
        <taxon>Verrucalvaceae</taxon>
        <taxon>Aphanomyces</taxon>
    </lineage>
</organism>
<dbReference type="AlphaFoldDB" id="A0A6G0W6A5"/>
<dbReference type="EMBL" id="VJMJ01000352">
    <property type="protein sequence ID" value="KAF0722012.1"/>
    <property type="molecule type" value="Genomic_DNA"/>
</dbReference>
<evidence type="ECO:0000313" key="2">
    <source>
        <dbReference type="Proteomes" id="UP000481153"/>
    </source>
</evidence>
<keyword evidence="2" id="KW-1185">Reference proteome</keyword>
<name>A0A6G0W6A5_9STRA</name>
<proteinExistence type="predicted"/>
<comment type="caution">
    <text evidence="1">The sequence shown here is derived from an EMBL/GenBank/DDBJ whole genome shotgun (WGS) entry which is preliminary data.</text>
</comment>
<dbReference type="Proteomes" id="UP000481153">
    <property type="component" value="Unassembled WGS sequence"/>
</dbReference>